<proteinExistence type="predicted"/>
<evidence type="ECO:0000259" key="1">
    <source>
        <dbReference type="PROSITE" id="PS50943"/>
    </source>
</evidence>
<dbReference type="Gene3D" id="1.10.260.40">
    <property type="entry name" value="lambda repressor-like DNA-binding domains"/>
    <property type="match status" value="1"/>
</dbReference>
<dbReference type="Pfam" id="PF19054">
    <property type="entry name" value="DUF5753"/>
    <property type="match status" value="1"/>
</dbReference>
<dbReference type="SMART" id="SM00530">
    <property type="entry name" value="HTH_XRE"/>
    <property type="match status" value="1"/>
</dbReference>
<dbReference type="InterPro" id="IPR010982">
    <property type="entry name" value="Lambda_DNA-bd_dom_sf"/>
</dbReference>
<dbReference type="CDD" id="cd00093">
    <property type="entry name" value="HTH_XRE"/>
    <property type="match status" value="1"/>
</dbReference>
<dbReference type="InterPro" id="IPR043917">
    <property type="entry name" value="DUF5753"/>
</dbReference>
<name>A0ABP3HRD1_9ACTN</name>
<dbReference type="PROSITE" id="PS50943">
    <property type="entry name" value="HTH_CROC1"/>
    <property type="match status" value="1"/>
</dbReference>
<reference evidence="3" key="1">
    <citation type="journal article" date="2019" name="Int. J. Syst. Evol. Microbiol.">
        <title>The Global Catalogue of Microorganisms (GCM) 10K type strain sequencing project: providing services to taxonomists for standard genome sequencing and annotation.</title>
        <authorList>
            <consortium name="The Broad Institute Genomics Platform"/>
            <consortium name="The Broad Institute Genome Sequencing Center for Infectious Disease"/>
            <person name="Wu L."/>
            <person name="Ma J."/>
        </authorList>
    </citation>
    <scope>NUCLEOTIDE SEQUENCE [LARGE SCALE GENOMIC DNA]</scope>
    <source>
        <strain evidence="3">JCM 4565</strain>
    </source>
</reference>
<feature type="domain" description="HTH cro/C1-type" evidence="1">
    <location>
        <begin position="26"/>
        <end position="80"/>
    </location>
</feature>
<dbReference type="InterPro" id="IPR001387">
    <property type="entry name" value="Cro/C1-type_HTH"/>
</dbReference>
<dbReference type="Proteomes" id="UP001500063">
    <property type="component" value="Unassembled WGS sequence"/>
</dbReference>
<dbReference type="EMBL" id="BAAABW010000039">
    <property type="protein sequence ID" value="GAA0378038.1"/>
    <property type="molecule type" value="Genomic_DNA"/>
</dbReference>
<dbReference type="Pfam" id="PF13560">
    <property type="entry name" value="HTH_31"/>
    <property type="match status" value="1"/>
</dbReference>
<dbReference type="SUPFAM" id="SSF47413">
    <property type="entry name" value="lambda repressor-like DNA-binding domains"/>
    <property type="match status" value="1"/>
</dbReference>
<sequence>MGVTPMPAPKRLDPSQSRVARLGAAIRCLRESKGWSQAELGQAVSMSNTAISKFETGRNFPVRQVAEALDRALDAERKLFEIWDQLNDDPAAKWVEKYFAYESKAIEIHHLASSLPALLQSDDYIRAILQRGMAYFGGDLDEKVAYRQRRRAILERRPDPPSFRAVIAQSAFDHIVGDASIMRGQLLHMLDALTRTNVELRVSPFAVTGVNPDLGTTQIMTFKGGRRIVYRVDPIHGIYITNPSDVAQYSALYDQLWRDALSSDESIAVIRKALEEKYPCAPSDLTCP</sequence>
<accession>A0ABP3HRD1</accession>
<organism evidence="2 3">
    <name type="scientific">Streptomyces blastmyceticus</name>
    <dbReference type="NCBI Taxonomy" id="68180"/>
    <lineage>
        <taxon>Bacteria</taxon>
        <taxon>Bacillati</taxon>
        <taxon>Actinomycetota</taxon>
        <taxon>Actinomycetes</taxon>
        <taxon>Kitasatosporales</taxon>
        <taxon>Streptomycetaceae</taxon>
        <taxon>Streptomyces</taxon>
    </lineage>
</organism>
<evidence type="ECO:0000313" key="2">
    <source>
        <dbReference type="EMBL" id="GAA0378038.1"/>
    </source>
</evidence>
<evidence type="ECO:0000313" key="3">
    <source>
        <dbReference type="Proteomes" id="UP001500063"/>
    </source>
</evidence>
<protein>
    <recommendedName>
        <fullName evidence="1">HTH cro/C1-type domain-containing protein</fullName>
    </recommendedName>
</protein>
<gene>
    <name evidence="2" type="ORF">GCM10010319_65720</name>
</gene>
<keyword evidence="3" id="KW-1185">Reference proteome</keyword>
<comment type="caution">
    <text evidence="2">The sequence shown here is derived from an EMBL/GenBank/DDBJ whole genome shotgun (WGS) entry which is preliminary data.</text>
</comment>